<dbReference type="NCBIfam" id="TIGR02595">
    <property type="entry name" value="PEP_CTERM"/>
    <property type="match status" value="1"/>
</dbReference>
<accession>A0A7S7NLL0</accession>
<dbReference type="Proteomes" id="UP000593892">
    <property type="component" value="Chromosome"/>
</dbReference>
<dbReference type="AlphaFoldDB" id="A0A7S7NLL0"/>
<feature type="domain" description="Ice-binding protein C-terminal" evidence="1">
    <location>
        <begin position="154"/>
        <end position="179"/>
    </location>
</feature>
<gene>
    <name evidence="2" type="ORF">IRI77_23960</name>
</gene>
<evidence type="ECO:0000259" key="1">
    <source>
        <dbReference type="Pfam" id="PF07589"/>
    </source>
</evidence>
<dbReference type="KEGG" id="pfer:IRI77_23960"/>
<evidence type="ECO:0000313" key="2">
    <source>
        <dbReference type="EMBL" id="QOY85858.1"/>
    </source>
</evidence>
<protein>
    <submittedName>
        <fullName evidence="2">PEP-CTERM sorting domain-containing protein</fullName>
    </submittedName>
</protein>
<dbReference type="InterPro" id="IPR013424">
    <property type="entry name" value="Ice-binding_C"/>
</dbReference>
<evidence type="ECO:0000313" key="3">
    <source>
        <dbReference type="Proteomes" id="UP000593892"/>
    </source>
</evidence>
<dbReference type="RefSeq" id="WP_194447528.1">
    <property type="nucleotide sequence ID" value="NZ_CP063849.1"/>
</dbReference>
<keyword evidence="3" id="KW-1185">Reference proteome</keyword>
<proteinExistence type="predicted"/>
<organism evidence="2 3">
    <name type="scientific">Paludibaculum fermentans</name>
    <dbReference type="NCBI Taxonomy" id="1473598"/>
    <lineage>
        <taxon>Bacteria</taxon>
        <taxon>Pseudomonadati</taxon>
        <taxon>Acidobacteriota</taxon>
        <taxon>Terriglobia</taxon>
        <taxon>Bryobacterales</taxon>
        <taxon>Bryobacteraceae</taxon>
        <taxon>Paludibaculum</taxon>
    </lineage>
</organism>
<reference evidence="2 3" key="1">
    <citation type="submission" date="2020-10" db="EMBL/GenBank/DDBJ databases">
        <title>Complete genome sequence of Paludibaculum fermentans P105T, a facultatively anaerobic acidobacterium capable of dissimilatory Fe(III) reduction.</title>
        <authorList>
            <person name="Dedysh S.N."/>
            <person name="Beletsky A.V."/>
            <person name="Kulichevskaya I.S."/>
            <person name="Mardanov A.V."/>
            <person name="Ravin N.V."/>
        </authorList>
    </citation>
    <scope>NUCLEOTIDE SEQUENCE [LARGE SCALE GENOMIC DNA]</scope>
    <source>
        <strain evidence="2 3">P105</strain>
    </source>
</reference>
<dbReference type="EMBL" id="CP063849">
    <property type="protein sequence ID" value="QOY85858.1"/>
    <property type="molecule type" value="Genomic_DNA"/>
</dbReference>
<name>A0A7S7NLL0_PALFE</name>
<sequence length="196" mass="20926">MTMPRLFLTIFCLLATSTMGWSASIYTYTLHFDATAVTSETEVEFLSLKLLNGVAQIDPSAIDLNLLPFSGAVLRDDVNHLTISTSPGEVVVTIGEPSGTNNLYQFFALFPAATAVGHYAFTDATLVPVQNPSNQIAIPGGFLTIQERSLGANPVPEPTTIGMAGIGLALLAGGRQWRRWAKGRQAQAAGRADEKD</sequence>
<dbReference type="Pfam" id="PF07589">
    <property type="entry name" value="PEP-CTERM"/>
    <property type="match status" value="1"/>
</dbReference>